<dbReference type="AlphaFoldDB" id="A0A9X2YYV4"/>
<comment type="caution">
    <text evidence="1">The sequence shown here is derived from an EMBL/GenBank/DDBJ whole genome shotgun (WGS) entry which is preliminary data.</text>
</comment>
<keyword evidence="2" id="KW-1185">Reference proteome</keyword>
<reference evidence="1" key="1">
    <citation type="submission" date="2020-07" db="EMBL/GenBank/DDBJ databases">
        <authorList>
            <person name="Pettersson B.M.F."/>
            <person name="Behra P.R.K."/>
            <person name="Ramesh M."/>
            <person name="Das S."/>
            <person name="Dasgupta S."/>
            <person name="Kirsebom L.A."/>
        </authorList>
    </citation>
    <scope>NUCLEOTIDE SEQUENCE</scope>
    <source>
        <strain evidence="1">DSM 44838</strain>
    </source>
</reference>
<reference evidence="1" key="2">
    <citation type="journal article" date="2022" name="BMC Genomics">
        <title>Comparative genome analysis of mycobacteria focusing on tRNA and non-coding RNA.</title>
        <authorList>
            <person name="Behra P.R.K."/>
            <person name="Pettersson B.M.F."/>
            <person name="Ramesh M."/>
            <person name="Das S."/>
            <person name="Dasgupta S."/>
            <person name="Kirsebom L.A."/>
        </authorList>
    </citation>
    <scope>NUCLEOTIDE SEQUENCE</scope>
    <source>
        <strain evidence="1">DSM 44838</strain>
    </source>
</reference>
<protein>
    <submittedName>
        <fullName evidence="1">Uncharacterized protein</fullName>
    </submittedName>
</protein>
<evidence type="ECO:0000313" key="1">
    <source>
        <dbReference type="EMBL" id="MCV7420105.1"/>
    </source>
</evidence>
<gene>
    <name evidence="1" type="ORF">H7K45_06100</name>
</gene>
<proteinExistence type="predicted"/>
<dbReference type="RefSeq" id="WP_263994889.1">
    <property type="nucleotide sequence ID" value="NZ_JACKVK010000004.1"/>
</dbReference>
<organism evidence="1 2">
    <name type="scientific">Mycobacterium yunnanensis</name>
    <dbReference type="NCBI Taxonomy" id="368477"/>
    <lineage>
        <taxon>Bacteria</taxon>
        <taxon>Bacillati</taxon>
        <taxon>Actinomycetota</taxon>
        <taxon>Actinomycetes</taxon>
        <taxon>Mycobacteriales</taxon>
        <taxon>Mycobacteriaceae</taxon>
        <taxon>Mycobacterium</taxon>
    </lineage>
</organism>
<dbReference type="Proteomes" id="UP001141629">
    <property type="component" value="Unassembled WGS sequence"/>
</dbReference>
<sequence length="161" mass="17523">MTPRSRIPQHCTDDSAPELVAATHSALPQRFWARVFATRYDLRTDQGVPVTAGSPLAAHHQRLLSRRERTDLAAALTLLLEDADRPTGRGDHAPRVPIEADAVRRSVDVVDDVRARLLGPLPVRARGMARLRILLGDGRGPTYRAGRGTFASAIRGVLAAL</sequence>
<accession>A0A9X2YYV4</accession>
<name>A0A9X2YYV4_9MYCO</name>
<dbReference type="EMBL" id="JACKVK010000004">
    <property type="protein sequence ID" value="MCV7420105.1"/>
    <property type="molecule type" value="Genomic_DNA"/>
</dbReference>
<evidence type="ECO:0000313" key="2">
    <source>
        <dbReference type="Proteomes" id="UP001141629"/>
    </source>
</evidence>